<dbReference type="NCBIfam" id="TIGR00756">
    <property type="entry name" value="PPR"/>
    <property type="match status" value="7"/>
</dbReference>
<evidence type="ECO:0000313" key="4">
    <source>
        <dbReference type="EMBL" id="KAK6929087.1"/>
    </source>
</evidence>
<dbReference type="GO" id="GO:0009451">
    <property type="term" value="P:RNA modification"/>
    <property type="evidence" value="ECO:0007669"/>
    <property type="project" value="InterPro"/>
</dbReference>
<evidence type="ECO:0000256" key="3">
    <source>
        <dbReference type="SAM" id="Phobius"/>
    </source>
</evidence>
<dbReference type="Pfam" id="PF13041">
    <property type="entry name" value="PPR_2"/>
    <property type="match status" value="1"/>
</dbReference>
<dbReference type="InterPro" id="IPR011990">
    <property type="entry name" value="TPR-like_helical_dom_sf"/>
</dbReference>
<dbReference type="FunFam" id="1.25.40.10:FF:002130">
    <property type="entry name" value="Pentatricopeptide repeat-containing protein mitochondrial"/>
    <property type="match status" value="1"/>
</dbReference>
<dbReference type="GO" id="GO:0048731">
    <property type="term" value="P:system development"/>
    <property type="evidence" value="ECO:0007669"/>
    <property type="project" value="UniProtKB-ARBA"/>
</dbReference>
<dbReference type="FunFam" id="1.25.40.10:FF:000125">
    <property type="entry name" value="Pentatricopeptide repeat-containing protein"/>
    <property type="match status" value="1"/>
</dbReference>
<evidence type="ECO:0000256" key="1">
    <source>
        <dbReference type="ARBA" id="ARBA00022737"/>
    </source>
</evidence>
<dbReference type="Gene3D" id="1.25.40.10">
    <property type="entry name" value="Tetratricopeptide repeat domain"/>
    <property type="match status" value="7"/>
</dbReference>
<feature type="repeat" description="PPR" evidence="2">
    <location>
        <begin position="343"/>
        <end position="377"/>
    </location>
</feature>
<dbReference type="EMBL" id="JBAMMX010000013">
    <property type="protein sequence ID" value="KAK6929087.1"/>
    <property type="molecule type" value="Genomic_DNA"/>
</dbReference>
<protein>
    <submittedName>
        <fullName evidence="4">Pentatricopeptide repeat</fullName>
    </submittedName>
</protein>
<dbReference type="PANTHER" id="PTHR47926:SF395">
    <property type="entry name" value="TETRATRICOPEPTIDE-LIKE HELICAL DOMAIN, DYW DOMAIN PROTEIN-RELATED"/>
    <property type="match status" value="1"/>
</dbReference>
<dbReference type="PROSITE" id="PS51375">
    <property type="entry name" value="PPR"/>
    <property type="match status" value="6"/>
</dbReference>
<feature type="repeat" description="PPR" evidence="2">
    <location>
        <begin position="57"/>
        <end position="91"/>
    </location>
</feature>
<comment type="caution">
    <text evidence="4">The sequence shown here is derived from an EMBL/GenBank/DDBJ whole genome shotgun (WGS) entry which is preliminary data.</text>
</comment>
<sequence>MTRRLLTQLRSLSTSPLLGLDPPQTNLFQCNKRIQELVQLGQIEEAQKLFDEMSQRDSVTWNLLIDGYCRSGKIDRARALFDVFEGKNVRTWTTLLSGYAKNGRISEARSVFESMPVRNVVSWNAMISGYVQFGDLVSARWLFDQMGLRNIATWNSMITGYCRCHRMYEAKELFDQMWERNLVSWMVMISGYVECSYYREAWGLFVSMCRSDVRPDQAIFLAAVLAVTGLNDLVLIKCLHGVGSKMGFVGDVIVGTAILNAYTNVCLMSALNFFETMPERNDYSWTTMIAAYAHHGRLDEAVAIFERVPEQTVSTRTAILTAFAQNGRVQEARFQFDKIQNPNLVTWNAMLAGYAQNGMVEEAKDIFFKMPDRNSASWAAMIAGLVQNGWDMEALELLAELHRSGAIPNHSSFTSALFACANISAVEMGRQIHSLTIKTGCHVNTYVGNGLISMYGKAENKEDDSQDFSTMRMRETEDWDYISAGLLKDSVLVDAHIIFDRMPKRDVVSWTSIISTYAQAGHGEIAFELFLDMMIGGMKPNQLTMTSLLSACGSLGEKGLGGQVHALIFKSGFDSCLFVCNALIAMYFKCGCEDGFMVFREMAQKDIVTWNAMLAGCVQNEPQYYLPGEPFADYVFSKLMLFCVLMSPNFSNIRRNTIRRSVIIFADNKNNGNGSGNGNGGDDELKGSKRNGRPGFVVKLKELILDPDPENLVAVGLTGLLTWASVQVLWQLLFISGAILVAAIKYSFIAAFLLFILITLL</sequence>
<dbReference type="Pfam" id="PF01535">
    <property type="entry name" value="PPR"/>
    <property type="match status" value="7"/>
</dbReference>
<evidence type="ECO:0000313" key="5">
    <source>
        <dbReference type="Proteomes" id="UP001370490"/>
    </source>
</evidence>
<keyword evidence="5" id="KW-1185">Reference proteome</keyword>
<dbReference type="InterPro" id="IPR002885">
    <property type="entry name" value="PPR_rpt"/>
</dbReference>
<feature type="repeat" description="PPR" evidence="2">
    <location>
        <begin position="506"/>
        <end position="540"/>
    </location>
</feature>
<keyword evidence="3" id="KW-0812">Transmembrane</keyword>
<dbReference type="Pfam" id="PF12854">
    <property type="entry name" value="PPR_1"/>
    <property type="match status" value="1"/>
</dbReference>
<dbReference type="PANTHER" id="PTHR47926">
    <property type="entry name" value="PENTATRICOPEPTIDE REPEAT-CONTAINING PROTEIN"/>
    <property type="match status" value="1"/>
</dbReference>
<keyword evidence="1" id="KW-0677">Repeat</keyword>
<keyword evidence="3" id="KW-0472">Membrane</keyword>
<feature type="repeat" description="PPR" evidence="2">
    <location>
        <begin position="150"/>
        <end position="184"/>
    </location>
</feature>
<dbReference type="AlphaFoldDB" id="A0AAN8Z8V6"/>
<gene>
    <name evidence="4" type="ORF">RJ641_005292</name>
</gene>
<feature type="repeat" description="PPR" evidence="2">
    <location>
        <begin position="119"/>
        <end position="149"/>
    </location>
</feature>
<reference evidence="4 5" key="1">
    <citation type="submission" date="2023-12" db="EMBL/GenBank/DDBJ databases">
        <title>A high-quality genome assembly for Dillenia turbinata (Dilleniales).</title>
        <authorList>
            <person name="Chanderbali A."/>
        </authorList>
    </citation>
    <scope>NUCLEOTIDE SEQUENCE [LARGE SCALE GENOMIC DNA]</scope>
    <source>
        <strain evidence="4">LSX21</strain>
        <tissue evidence="4">Leaf</tissue>
    </source>
</reference>
<accession>A0AAN8Z8V6</accession>
<dbReference type="SUPFAM" id="SSF48452">
    <property type="entry name" value="TPR-like"/>
    <property type="match status" value="1"/>
</dbReference>
<organism evidence="4 5">
    <name type="scientific">Dillenia turbinata</name>
    <dbReference type="NCBI Taxonomy" id="194707"/>
    <lineage>
        <taxon>Eukaryota</taxon>
        <taxon>Viridiplantae</taxon>
        <taxon>Streptophyta</taxon>
        <taxon>Embryophyta</taxon>
        <taxon>Tracheophyta</taxon>
        <taxon>Spermatophyta</taxon>
        <taxon>Magnoliopsida</taxon>
        <taxon>eudicotyledons</taxon>
        <taxon>Gunneridae</taxon>
        <taxon>Pentapetalae</taxon>
        <taxon>Dilleniales</taxon>
        <taxon>Dilleniaceae</taxon>
        <taxon>Dillenia</taxon>
    </lineage>
</organism>
<proteinExistence type="predicted"/>
<feature type="repeat" description="PPR" evidence="2">
    <location>
        <begin position="281"/>
        <end position="315"/>
    </location>
</feature>
<dbReference type="Proteomes" id="UP001370490">
    <property type="component" value="Unassembled WGS sequence"/>
</dbReference>
<feature type="transmembrane region" description="Helical" evidence="3">
    <location>
        <begin position="739"/>
        <end position="760"/>
    </location>
</feature>
<dbReference type="InterPro" id="IPR046960">
    <property type="entry name" value="PPR_At4g14850-like_plant"/>
</dbReference>
<keyword evidence="3" id="KW-1133">Transmembrane helix</keyword>
<name>A0AAN8Z8V6_9MAGN</name>
<evidence type="ECO:0000256" key="2">
    <source>
        <dbReference type="PROSITE-ProRule" id="PRU00708"/>
    </source>
</evidence>
<dbReference type="GO" id="GO:0003723">
    <property type="term" value="F:RNA binding"/>
    <property type="evidence" value="ECO:0007669"/>
    <property type="project" value="InterPro"/>
</dbReference>